<dbReference type="AlphaFoldDB" id="A0A3Q8CXJ0"/>
<gene>
    <name evidence="3" type="ORF">BSQ49_05915</name>
</gene>
<comment type="similarity">
    <text evidence="1">Belongs to the YciI family.</text>
</comment>
<keyword evidence="3" id="KW-0378">Hydrolase</keyword>
<dbReference type="Gene3D" id="3.30.70.1060">
    <property type="entry name" value="Dimeric alpha+beta barrel"/>
    <property type="match status" value="1"/>
</dbReference>
<dbReference type="InterPro" id="IPR011008">
    <property type="entry name" value="Dimeric_a/b-barrel"/>
</dbReference>
<evidence type="ECO:0000259" key="2">
    <source>
        <dbReference type="Pfam" id="PF03795"/>
    </source>
</evidence>
<dbReference type="RefSeq" id="WP_141053500.1">
    <property type="nucleotide sequence ID" value="NZ_CP018176.1"/>
</dbReference>
<name>A0A3Q8CXJ0_9LACO</name>
<evidence type="ECO:0000313" key="3">
    <source>
        <dbReference type="EMBL" id="AUJ29770.1"/>
    </source>
</evidence>
<dbReference type="SUPFAM" id="SSF54909">
    <property type="entry name" value="Dimeric alpha+beta barrel"/>
    <property type="match status" value="1"/>
</dbReference>
<dbReference type="Proteomes" id="UP000314960">
    <property type="component" value="Chromosome"/>
</dbReference>
<dbReference type="GO" id="GO:0016787">
    <property type="term" value="F:hydrolase activity"/>
    <property type="evidence" value="ECO:0007669"/>
    <property type="project" value="UniProtKB-KW"/>
</dbReference>
<sequence length="97" mass="11528">MFFFSLTYKKPLTEVEKFLDNHNEYLDKFYKEGKFIFSGRKSPRTGGVILCNADNLEEAKNIYYNDPFYKNGIANYDVIEFQPTKFNNTFEQLINKI</sequence>
<feature type="domain" description="YCII-related" evidence="2">
    <location>
        <begin position="1"/>
        <end position="81"/>
    </location>
</feature>
<dbReference type="InterPro" id="IPR005545">
    <property type="entry name" value="YCII"/>
</dbReference>
<dbReference type="PANTHER" id="PTHR37828:SF1">
    <property type="entry name" value="YCII-RELATED DOMAIN-CONTAINING PROTEIN"/>
    <property type="match status" value="1"/>
</dbReference>
<evidence type="ECO:0000256" key="1">
    <source>
        <dbReference type="ARBA" id="ARBA00007689"/>
    </source>
</evidence>
<reference evidence="3 4" key="1">
    <citation type="submission" date="2016-11" db="EMBL/GenBank/DDBJ databases">
        <title>Interaction between Lactobacillus species and yeast in water kefir.</title>
        <authorList>
            <person name="Behr J."/>
            <person name="Xu D."/>
            <person name="Vogel R.F."/>
        </authorList>
    </citation>
    <scope>NUCLEOTIDE SEQUENCE [LARGE SCALE GENOMIC DNA]</scope>
    <source>
        <strain evidence="3 4">TMW 1.1822</strain>
    </source>
</reference>
<evidence type="ECO:0000313" key="4">
    <source>
        <dbReference type="Proteomes" id="UP000314960"/>
    </source>
</evidence>
<proteinExistence type="inferred from homology"/>
<dbReference type="Pfam" id="PF03795">
    <property type="entry name" value="YCII"/>
    <property type="match status" value="1"/>
</dbReference>
<dbReference type="KEGG" id="lhw:BSQ49_05915"/>
<accession>A0A3Q8CXJ0</accession>
<organism evidence="3 4">
    <name type="scientific">Liquorilactobacillus hordei</name>
    <dbReference type="NCBI Taxonomy" id="468911"/>
    <lineage>
        <taxon>Bacteria</taxon>
        <taxon>Bacillati</taxon>
        <taxon>Bacillota</taxon>
        <taxon>Bacilli</taxon>
        <taxon>Lactobacillales</taxon>
        <taxon>Lactobacillaceae</taxon>
        <taxon>Liquorilactobacillus</taxon>
    </lineage>
</organism>
<protein>
    <submittedName>
        <fullName evidence="3">GTP cyclohydrolase</fullName>
    </submittedName>
</protein>
<dbReference type="EMBL" id="CP018176">
    <property type="protein sequence ID" value="AUJ29770.1"/>
    <property type="molecule type" value="Genomic_DNA"/>
</dbReference>
<dbReference type="PANTHER" id="PTHR37828">
    <property type="entry name" value="GSR2449 PROTEIN"/>
    <property type="match status" value="1"/>
</dbReference>